<dbReference type="Proteomes" id="UP000702964">
    <property type="component" value="Unassembled WGS sequence"/>
</dbReference>
<reference evidence="5" key="2">
    <citation type="submission" date="2020-02" db="EMBL/GenBank/DDBJ databases">
        <authorList>
            <person name="Studholme D.J."/>
        </authorList>
    </citation>
    <scope>NUCLEOTIDE SEQUENCE</scope>
    <source>
        <strain evidence="5">00238/432</strain>
    </source>
</reference>
<evidence type="ECO:0000259" key="4">
    <source>
        <dbReference type="Pfam" id="PF24517"/>
    </source>
</evidence>
<evidence type="ECO:0000313" key="5">
    <source>
        <dbReference type="EMBL" id="KAF4325984.1"/>
    </source>
</evidence>
<dbReference type="GO" id="GO:0005576">
    <property type="term" value="C:extracellular region"/>
    <property type="evidence" value="ECO:0007669"/>
    <property type="project" value="UniProtKB-SubCell"/>
</dbReference>
<comment type="subcellular location">
    <subcellularLocation>
        <location evidence="1">Secreted</location>
    </subcellularLocation>
</comment>
<dbReference type="Pfam" id="PF24517">
    <property type="entry name" value="CBM96"/>
    <property type="match status" value="1"/>
</dbReference>
<reference evidence="5" key="1">
    <citation type="journal article" date="2015" name="Genom Data">
        <title>Draft genome sequences of Phytophthora kernoviae and Phytophthora ramorum lineage EU2 from Scotland.</title>
        <authorList>
            <person name="Sambles C."/>
            <person name="Schlenzig A."/>
            <person name="O'Neill P."/>
            <person name="Grant M."/>
            <person name="Studholme D.J."/>
        </authorList>
    </citation>
    <scope>NUCLEOTIDE SEQUENCE</scope>
    <source>
        <strain evidence="5">00238/432</strain>
    </source>
</reference>
<dbReference type="AlphaFoldDB" id="A0A8J4SQF3"/>
<dbReference type="InterPro" id="IPR055372">
    <property type="entry name" value="CBM96"/>
</dbReference>
<dbReference type="EMBL" id="AOFI03000001">
    <property type="protein sequence ID" value="KAF4325984.1"/>
    <property type="molecule type" value="Genomic_DNA"/>
</dbReference>
<organism evidence="5 6">
    <name type="scientific">Phytophthora kernoviae 00238/432</name>
    <dbReference type="NCBI Taxonomy" id="1284355"/>
    <lineage>
        <taxon>Eukaryota</taxon>
        <taxon>Sar</taxon>
        <taxon>Stramenopiles</taxon>
        <taxon>Oomycota</taxon>
        <taxon>Peronosporomycetes</taxon>
        <taxon>Peronosporales</taxon>
        <taxon>Peronosporaceae</taxon>
        <taxon>Phytophthora</taxon>
    </lineage>
</organism>
<name>A0A8J4SQF3_9STRA</name>
<evidence type="ECO:0000313" key="6">
    <source>
        <dbReference type="Proteomes" id="UP000702964"/>
    </source>
</evidence>
<feature type="domain" description="Carbohydrate-binding module family 96" evidence="4">
    <location>
        <begin position="442"/>
        <end position="583"/>
    </location>
</feature>
<comment type="caution">
    <text evidence="5">The sequence shown here is derived from an EMBL/GenBank/DDBJ whole genome shotgun (WGS) entry which is preliminary data.</text>
</comment>
<evidence type="ECO:0000256" key="1">
    <source>
        <dbReference type="ARBA" id="ARBA00004613"/>
    </source>
</evidence>
<protein>
    <recommendedName>
        <fullName evidence="4">Carbohydrate-binding module family 96 domain-containing protein</fullName>
    </recommendedName>
</protein>
<keyword evidence="2" id="KW-0964">Secreted</keyword>
<accession>A0A8J4SQF3</accession>
<proteinExistence type="predicted"/>
<dbReference type="NCBIfam" id="NF033679">
    <property type="entry name" value="DNRLRE_dom"/>
    <property type="match status" value="1"/>
</dbReference>
<sequence length="605" mass="66102">MIGGTVSDPEGDRVQYRVLLNNVQKYPIAGFTELTPPPVDIGLVINNADFNVGANTLKIEVQDDLGSLTTWTQIIIKTNTAPSITGTVLGNFINAQVTDPDSDKVQYRILLNGSQLYPENGYTGYNPVPLTIQYVIPKTKVNKGKNNTVRIETLDELGGSKSRDITFMGVYSGLLFCDAAESFYSDDFGDVLKYLDFGTMVAGQTTAAERVYVKNTLGYPVENVRLWVDQRELDGVNAKAEVSKLDAPFEPRPQLVYVEQLDHNAKISFYVVAVDVEVTGGRQGTVEELPQVVLAAREVTLALVGQTESAVVLNPTTTARAVQVRLETAVRLIMMAVAVQVAVAVLLLLPETGTVDIFGQGKEEIGGSIFAMGISESTIDGRIGVRLRNSMTGQTDIWGTGDSDVTSEVNVKQVSDLPMTLGVTPSNRMTAIVDIQQPTRVTDTLTAKRDAFIREAYPKLNYGGEQTLVAGYSATRTEIFRSLVGFDITNILGMSDDYKIEKVSMKLKHSIGRTPTYPLELRAITGDWSEFGVTWNNQPNAGDVVSQGDFTADVEKGFITFDITEYILKAKAEGKNIVDFYVRALLGTIEVNPYIDYKGSISITK</sequence>
<keyword evidence="3" id="KW-0732">Signal</keyword>
<evidence type="ECO:0000256" key="2">
    <source>
        <dbReference type="ARBA" id="ARBA00022525"/>
    </source>
</evidence>
<gene>
    <name evidence="5" type="ORF">G195_000006</name>
</gene>
<evidence type="ECO:0000256" key="3">
    <source>
        <dbReference type="ARBA" id="ARBA00022729"/>
    </source>
</evidence>